<accession>A0A0G2J7S6</accession>
<evidence type="ECO:0000313" key="3">
    <source>
        <dbReference type="Proteomes" id="UP000034164"/>
    </source>
</evidence>
<proteinExistence type="predicted"/>
<dbReference type="SUPFAM" id="SSF82153">
    <property type="entry name" value="FAS1 domain"/>
    <property type="match status" value="2"/>
</dbReference>
<dbReference type="EMBL" id="LCZI01000060">
    <property type="protein sequence ID" value="KKZ68724.1"/>
    <property type="molecule type" value="Genomic_DNA"/>
</dbReference>
<dbReference type="PROSITE" id="PS50213">
    <property type="entry name" value="FAS1"/>
    <property type="match status" value="2"/>
</dbReference>
<dbReference type="SMART" id="SM00554">
    <property type="entry name" value="FAS1"/>
    <property type="match status" value="2"/>
</dbReference>
<feature type="domain" description="FAS1" evidence="1">
    <location>
        <begin position="125"/>
        <end position="262"/>
    </location>
</feature>
<feature type="domain" description="FAS1" evidence="1">
    <location>
        <begin position="266"/>
        <end position="420"/>
    </location>
</feature>
<dbReference type="AlphaFoldDB" id="A0A0G2J7S6"/>
<comment type="caution">
    <text evidence="2">The sequence shown here is derived from an EMBL/GenBank/DDBJ whole genome shotgun (WGS) entry which is preliminary data.</text>
</comment>
<dbReference type="Gene3D" id="2.30.180.10">
    <property type="entry name" value="FAS1 domain"/>
    <property type="match status" value="2"/>
</dbReference>
<dbReference type="InterPro" id="IPR050904">
    <property type="entry name" value="Adhesion/Biosynth-related"/>
</dbReference>
<dbReference type="Proteomes" id="UP000034164">
    <property type="component" value="Unassembled WGS sequence"/>
</dbReference>
<organism evidence="2 3">
    <name type="scientific">[Emmonsia] crescens</name>
    <dbReference type="NCBI Taxonomy" id="73230"/>
    <lineage>
        <taxon>Eukaryota</taxon>
        <taxon>Fungi</taxon>
        <taxon>Dikarya</taxon>
        <taxon>Ascomycota</taxon>
        <taxon>Pezizomycotina</taxon>
        <taxon>Eurotiomycetes</taxon>
        <taxon>Eurotiomycetidae</taxon>
        <taxon>Onygenales</taxon>
        <taxon>Ajellomycetaceae</taxon>
        <taxon>Emergomyces</taxon>
    </lineage>
</organism>
<dbReference type="Pfam" id="PF02469">
    <property type="entry name" value="Fasciclin"/>
    <property type="match status" value="2"/>
</dbReference>
<dbReference type="PANTHER" id="PTHR10900:SF125">
    <property type="entry name" value="FAS1 DOMAIN-CONTAINING PROTEIN YLR001C"/>
    <property type="match status" value="1"/>
</dbReference>
<protein>
    <recommendedName>
        <fullName evidence="1">FAS1 domain-containing protein</fullName>
    </recommendedName>
</protein>
<evidence type="ECO:0000259" key="1">
    <source>
        <dbReference type="PROSITE" id="PS50213"/>
    </source>
</evidence>
<sequence length="468" mass="52832">MKTTFALLAASIAEAFIIPDQQRLSALSEILPHSHHESTPQPSDYTQLPEDEASFVAHIAEMSGMSKNIDRLMTNHPHGAKSSGMLPSDQDDDYWDDDWDKDSFIQPQSQTRLVGGHHPGHGHFNMTLYEMINASTYTKIFAKLVSKFDDIVDILNSTSSKHTVFVPTDKAFAKFKRHRDVPDKILKRVIMYHIAPHQYSRRDVFSLRTIPTLLERAALGPYPQRICTQFGLKGLTLNFYASIVKSDLYGSNGVAHGLNHILIPPFPAADTLNFLPSTFSTFQLGLYKTGLFDYINDTSTHSGATFFVPTNRAFKKLGRRLNALLFSRWGEKYLKALLKYHIVYDRTLYSDAYNKPKDDKGLNPESLHVDLPTLLSQRHLSIDIARINRFVTFKINGFTSVAVPDLVTRDGVIHVLNKVLIPPCQPHSQEHKAGDPTTQHQCLNDGENALSSLTIEDMIERLEPYVEN</sequence>
<gene>
    <name evidence="2" type="ORF">EMCG_05670</name>
</gene>
<reference evidence="3" key="1">
    <citation type="journal article" date="2015" name="PLoS Genet.">
        <title>The dynamic genome and transcriptome of the human fungal pathogen Blastomyces and close relative Emmonsia.</title>
        <authorList>
            <person name="Munoz J.F."/>
            <person name="Gauthier G.M."/>
            <person name="Desjardins C.A."/>
            <person name="Gallo J.E."/>
            <person name="Holder J."/>
            <person name="Sullivan T.D."/>
            <person name="Marty A.J."/>
            <person name="Carmen J.C."/>
            <person name="Chen Z."/>
            <person name="Ding L."/>
            <person name="Gujja S."/>
            <person name="Magrini V."/>
            <person name="Misas E."/>
            <person name="Mitreva M."/>
            <person name="Priest M."/>
            <person name="Saif S."/>
            <person name="Whiston E.A."/>
            <person name="Young S."/>
            <person name="Zeng Q."/>
            <person name="Goldman W.E."/>
            <person name="Mardis E.R."/>
            <person name="Taylor J.W."/>
            <person name="McEwen J.G."/>
            <person name="Clay O.K."/>
            <person name="Klein B.S."/>
            <person name="Cuomo C.A."/>
        </authorList>
    </citation>
    <scope>NUCLEOTIDE SEQUENCE [LARGE SCALE GENOMIC DNA]</scope>
    <source>
        <strain evidence="3">UAMH 3008</strain>
    </source>
</reference>
<dbReference type="InterPro" id="IPR000782">
    <property type="entry name" value="FAS1_domain"/>
</dbReference>
<dbReference type="InterPro" id="IPR036378">
    <property type="entry name" value="FAS1_dom_sf"/>
</dbReference>
<dbReference type="OrthoDB" id="7700931at2759"/>
<name>A0A0G2J7S6_9EURO</name>
<dbReference type="PANTHER" id="PTHR10900">
    <property type="entry name" value="PERIOSTIN-RELATED"/>
    <property type="match status" value="1"/>
</dbReference>
<dbReference type="VEuPathDB" id="FungiDB:EMCG_05670"/>
<evidence type="ECO:0000313" key="2">
    <source>
        <dbReference type="EMBL" id="KKZ68724.1"/>
    </source>
</evidence>